<evidence type="ECO:0000313" key="1">
    <source>
        <dbReference type="EMBL" id="KKK49629.1"/>
    </source>
</evidence>
<dbReference type="EMBL" id="LAZR01068441">
    <property type="protein sequence ID" value="KKK49629.1"/>
    <property type="molecule type" value="Genomic_DNA"/>
</dbReference>
<accession>A0A0F8Y629</accession>
<organism evidence="1">
    <name type="scientific">marine sediment metagenome</name>
    <dbReference type="NCBI Taxonomy" id="412755"/>
    <lineage>
        <taxon>unclassified sequences</taxon>
        <taxon>metagenomes</taxon>
        <taxon>ecological metagenomes</taxon>
    </lineage>
</organism>
<reference evidence="1" key="1">
    <citation type="journal article" date="2015" name="Nature">
        <title>Complex archaea that bridge the gap between prokaryotes and eukaryotes.</title>
        <authorList>
            <person name="Spang A."/>
            <person name="Saw J.H."/>
            <person name="Jorgensen S.L."/>
            <person name="Zaremba-Niedzwiedzka K."/>
            <person name="Martijn J."/>
            <person name="Lind A.E."/>
            <person name="van Eijk R."/>
            <person name="Schleper C."/>
            <person name="Guy L."/>
            <person name="Ettema T.J."/>
        </authorList>
    </citation>
    <scope>NUCLEOTIDE SEQUENCE</scope>
</reference>
<comment type="caution">
    <text evidence="1">The sequence shown here is derived from an EMBL/GenBank/DDBJ whole genome shotgun (WGS) entry which is preliminary data.</text>
</comment>
<sequence>MNWYKKIKLADKYYNDEDIEQYINVILEQELKDLDPITKTEIKEKVIDKISTFPPGYKLRKNIDGWSVISPEGDIVSLNEKKLMYSIPGGKSRFDFMGRSL</sequence>
<proteinExistence type="predicted"/>
<name>A0A0F8Y629_9ZZZZ</name>
<gene>
    <name evidence="1" type="ORF">LCGC14_3133120</name>
</gene>
<dbReference type="AlphaFoldDB" id="A0A0F8Y629"/>
<protein>
    <submittedName>
        <fullName evidence="1">Uncharacterized protein</fullName>
    </submittedName>
</protein>